<keyword evidence="2" id="KW-0808">Transferase</keyword>
<evidence type="ECO:0000313" key="4">
    <source>
        <dbReference type="Proteomes" id="UP000078558"/>
    </source>
</evidence>
<dbReference type="SUPFAM" id="SSF54534">
    <property type="entry name" value="FKBP-like"/>
    <property type="match status" value="1"/>
</dbReference>
<proteinExistence type="predicted"/>
<name>A0A1C3K0V3_9BURK</name>
<dbReference type="Gene3D" id="3.10.50.30">
    <property type="entry name" value="Transcription elongation factor, GreA/GreB, C-terminal domain"/>
    <property type="match status" value="1"/>
</dbReference>
<dbReference type="EMBL" id="FLRC01000014">
    <property type="protein sequence ID" value="SBT25136.1"/>
    <property type="molecule type" value="Genomic_DNA"/>
</dbReference>
<dbReference type="OrthoDB" id="192847at2"/>
<dbReference type="KEGG" id="odi:ODI_R2955"/>
<gene>
    <name evidence="2" type="ORF">ODI_01952</name>
    <name evidence="3" type="ORF">ODI_R2955</name>
</gene>
<organism evidence="2 4">
    <name type="scientific">Orrella dioscoreae</name>
    <dbReference type="NCBI Taxonomy" id="1851544"/>
    <lineage>
        <taxon>Bacteria</taxon>
        <taxon>Pseudomonadati</taxon>
        <taxon>Pseudomonadota</taxon>
        <taxon>Betaproteobacteria</taxon>
        <taxon>Burkholderiales</taxon>
        <taxon>Alcaligenaceae</taxon>
        <taxon>Orrella</taxon>
    </lineage>
</organism>
<dbReference type="RefSeq" id="WP_067752530.1">
    <property type="nucleotide sequence ID" value="NZ_LT907988.1"/>
</dbReference>
<dbReference type="InterPro" id="IPR036953">
    <property type="entry name" value="GreA/GreB_C_sf"/>
</dbReference>
<reference evidence="2 4" key="1">
    <citation type="submission" date="2016-06" db="EMBL/GenBank/DDBJ databases">
        <authorList>
            <person name="Kjaerup R.B."/>
            <person name="Dalgaard T.S."/>
            <person name="Juul-Madsen H.R."/>
        </authorList>
    </citation>
    <scope>NUCLEOTIDE SEQUENCE [LARGE SCALE GENOMIC DNA]</scope>
    <source>
        <strain evidence="2">Orrdi1</strain>
    </source>
</reference>
<evidence type="ECO:0000313" key="3">
    <source>
        <dbReference type="EMBL" id="SOE50766.1"/>
    </source>
</evidence>
<feature type="domain" description="Transcription elongation factor GreA/GreB C-terminal" evidence="1">
    <location>
        <begin position="53"/>
        <end position="123"/>
    </location>
</feature>
<dbReference type="Proteomes" id="UP000078558">
    <property type="component" value="Chromosome I"/>
</dbReference>
<dbReference type="EMBL" id="LT907988">
    <property type="protein sequence ID" value="SOE50766.1"/>
    <property type="molecule type" value="Genomic_DNA"/>
</dbReference>
<dbReference type="InterPro" id="IPR001437">
    <property type="entry name" value="Tscrpt_elong_fac_GreA/B_C"/>
</dbReference>
<sequence length="138" mass="14981">MNAPASLQDRIFSELDHARISRLARQHVAPDGTPPVILDIFDEGELLAPRDMPADVVTMYTQVVADDAQGNKVEVALCYPPDADPTQGRYSVMSPIGAGLLGRRVGETAAWTNPDGTQASLRIRSLRFQPEASGNYTM</sequence>
<dbReference type="InterPro" id="IPR018151">
    <property type="entry name" value="TF_GreA/GreB_CS"/>
</dbReference>
<dbReference type="PANTHER" id="PTHR30437:SF5">
    <property type="entry name" value="REGULATOR OF NUCLEOSIDE DIPHOSPHATE KINASE"/>
    <property type="match status" value="1"/>
</dbReference>
<dbReference type="PROSITE" id="PS00830">
    <property type="entry name" value="GREAB_2"/>
    <property type="match status" value="1"/>
</dbReference>
<dbReference type="GO" id="GO:0016301">
    <property type="term" value="F:kinase activity"/>
    <property type="evidence" value="ECO:0007669"/>
    <property type="project" value="UniProtKB-KW"/>
</dbReference>
<dbReference type="Pfam" id="PF01272">
    <property type="entry name" value="GreA_GreB"/>
    <property type="match status" value="1"/>
</dbReference>
<dbReference type="PANTHER" id="PTHR30437">
    <property type="entry name" value="TRANSCRIPTION ELONGATION FACTOR GREA"/>
    <property type="match status" value="1"/>
</dbReference>
<dbReference type="GO" id="GO:0006354">
    <property type="term" value="P:DNA-templated transcription elongation"/>
    <property type="evidence" value="ECO:0007669"/>
    <property type="project" value="TreeGrafter"/>
</dbReference>
<keyword evidence="4" id="KW-1185">Reference proteome</keyword>
<evidence type="ECO:0000259" key="1">
    <source>
        <dbReference type="Pfam" id="PF01272"/>
    </source>
</evidence>
<dbReference type="GO" id="GO:0070063">
    <property type="term" value="F:RNA polymerase binding"/>
    <property type="evidence" value="ECO:0007669"/>
    <property type="project" value="InterPro"/>
</dbReference>
<reference evidence="3 4" key="2">
    <citation type="submission" date="2017-08" db="EMBL/GenBank/DDBJ databases">
        <authorList>
            <person name="de Groot N.N."/>
        </authorList>
    </citation>
    <scope>NUCLEOTIDE SEQUENCE [LARGE SCALE GENOMIC DNA]</scope>
    <source>
        <strain evidence="3">Orrdi1</strain>
    </source>
</reference>
<keyword evidence="2" id="KW-0418">Kinase</keyword>
<dbReference type="AlphaFoldDB" id="A0A1C3K0V3"/>
<dbReference type="STRING" id="1851544.ODI_01952"/>
<evidence type="ECO:0000313" key="2">
    <source>
        <dbReference type="EMBL" id="SBT25136.1"/>
    </source>
</evidence>
<protein>
    <submittedName>
        <fullName evidence="2">Regulator of nucleoside diphosphate kinase</fullName>
    </submittedName>
</protein>
<accession>A0A1C3K0V3</accession>
<dbReference type="InterPro" id="IPR023459">
    <property type="entry name" value="Tscrpt_elong_fac_GreA/B_fam"/>
</dbReference>
<dbReference type="GO" id="GO:0032784">
    <property type="term" value="P:regulation of DNA-templated transcription elongation"/>
    <property type="evidence" value="ECO:0007669"/>
    <property type="project" value="InterPro"/>
</dbReference>
<dbReference type="GO" id="GO:0003677">
    <property type="term" value="F:DNA binding"/>
    <property type="evidence" value="ECO:0007669"/>
    <property type="project" value="InterPro"/>
</dbReference>